<comment type="caution">
    <text evidence="4">The sequence shown here is derived from an EMBL/GenBank/DDBJ whole genome shotgun (WGS) entry which is preliminary data.</text>
</comment>
<dbReference type="OrthoDB" id="9781059at2"/>
<gene>
    <name evidence="4" type="ORF">FA048_04180</name>
</gene>
<dbReference type="InterPro" id="IPR011006">
    <property type="entry name" value="CheY-like_superfamily"/>
</dbReference>
<feature type="domain" description="HTH LytTR-type" evidence="3">
    <location>
        <begin position="129"/>
        <end position="232"/>
    </location>
</feature>
<protein>
    <submittedName>
        <fullName evidence="4">Response regulator transcription factor</fullName>
    </submittedName>
</protein>
<dbReference type="PROSITE" id="PS50110">
    <property type="entry name" value="RESPONSE_REGULATORY"/>
    <property type="match status" value="1"/>
</dbReference>
<dbReference type="InterPro" id="IPR001789">
    <property type="entry name" value="Sig_transdc_resp-reg_receiver"/>
</dbReference>
<feature type="modified residue" description="4-aspartylphosphate" evidence="1">
    <location>
        <position position="55"/>
    </location>
</feature>
<dbReference type="SMART" id="SM00850">
    <property type="entry name" value="LytTR"/>
    <property type="match status" value="1"/>
</dbReference>
<dbReference type="PANTHER" id="PTHR37299:SF1">
    <property type="entry name" value="STAGE 0 SPORULATION PROTEIN A HOMOLOG"/>
    <property type="match status" value="1"/>
</dbReference>
<dbReference type="RefSeq" id="WP_136838947.1">
    <property type="nucleotide sequence ID" value="NZ_SWBR01000001.1"/>
</dbReference>
<dbReference type="SUPFAM" id="SSF52172">
    <property type="entry name" value="CheY-like"/>
    <property type="match status" value="1"/>
</dbReference>
<dbReference type="SMART" id="SM00448">
    <property type="entry name" value="REC"/>
    <property type="match status" value="1"/>
</dbReference>
<dbReference type="Proteomes" id="UP000309488">
    <property type="component" value="Unassembled WGS sequence"/>
</dbReference>
<dbReference type="InterPro" id="IPR046947">
    <property type="entry name" value="LytR-like"/>
</dbReference>
<accession>A0A4V5P0B0</accession>
<dbReference type="AlphaFoldDB" id="A0A4V5P0B0"/>
<sequence>MRILIIEDESRIATRIERMAMLFFGNKLSAIHRCDALADGLLYLEHHQVDLLLLDLNLNGEDGFDVLENFVSRSFHTIIISAYTHLAIKAFEYGVLDFVPKPFDEQRINQAFLRMATVQNTATTAMSYLSVKKGGSMLLIDIKELCYVKGAGIYTELHLLNGKYELHDKSLEKLQQLLPISFQRIHKSYLVATPCIEKIMVNSGSKYTLLLKTGEVLPIGRSRYKELKSKLI</sequence>
<dbReference type="Pfam" id="PF00072">
    <property type="entry name" value="Response_reg"/>
    <property type="match status" value="1"/>
</dbReference>
<keyword evidence="1" id="KW-0597">Phosphoprotein</keyword>
<feature type="domain" description="Response regulatory" evidence="2">
    <location>
        <begin position="2"/>
        <end position="116"/>
    </location>
</feature>
<reference evidence="4 5" key="1">
    <citation type="submission" date="2019-04" db="EMBL/GenBank/DDBJ databases">
        <title>Pedobacter sp. RP-3-22 sp. nov., isolated from Arctic soil.</title>
        <authorList>
            <person name="Dahal R.H."/>
            <person name="Kim D.-U."/>
        </authorList>
    </citation>
    <scope>NUCLEOTIDE SEQUENCE [LARGE SCALE GENOMIC DNA]</scope>
    <source>
        <strain evidence="4 5">RP-3-22</strain>
    </source>
</reference>
<evidence type="ECO:0000313" key="4">
    <source>
        <dbReference type="EMBL" id="TKC12822.1"/>
    </source>
</evidence>
<keyword evidence="5" id="KW-1185">Reference proteome</keyword>
<dbReference type="PANTHER" id="PTHR37299">
    <property type="entry name" value="TRANSCRIPTIONAL REGULATOR-RELATED"/>
    <property type="match status" value="1"/>
</dbReference>
<evidence type="ECO:0000259" key="2">
    <source>
        <dbReference type="PROSITE" id="PS50110"/>
    </source>
</evidence>
<dbReference type="InterPro" id="IPR007492">
    <property type="entry name" value="LytTR_DNA-bd_dom"/>
</dbReference>
<proteinExistence type="predicted"/>
<dbReference type="Pfam" id="PF04397">
    <property type="entry name" value="LytTR"/>
    <property type="match status" value="1"/>
</dbReference>
<evidence type="ECO:0000256" key="1">
    <source>
        <dbReference type="PROSITE-ProRule" id="PRU00169"/>
    </source>
</evidence>
<dbReference type="PROSITE" id="PS50930">
    <property type="entry name" value="HTH_LYTTR"/>
    <property type="match status" value="1"/>
</dbReference>
<name>A0A4V5P0B0_9SPHI</name>
<dbReference type="Gene3D" id="3.40.50.2300">
    <property type="match status" value="1"/>
</dbReference>
<evidence type="ECO:0000313" key="5">
    <source>
        <dbReference type="Proteomes" id="UP000309488"/>
    </source>
</evidence>
<dbReference type="GO" id="GO:0000156">
    <property type="term" value="F:phosphorelay response regulator activity"/>
    <property type="evidence" value="ECO:0007669"/>
    <property type="project" value="InterPro"/>
</dbReference>
<dbReference type="EMBL" id="SWBR01000001">
    <property type="protein sequence ID" value="TKC12822.1"/>
    <property type="molecule type" value="Genomic_DNA"/>
</dbReference>
<dbReference type="Gene3D" id="2.40.50.1020">
    <property type="entry name" value="LytTr DNA-binding domain"/>
    <property type="match status" value="1"/>
</dbReference>
<organism evidence="4 5">
    <name type="scientific">Pedobacter polaris</name>
    <dbReference type="NCBI Taxonomy" id="2571273"/>
    <lineage>
        <taxon>Bacteria</taxon>
        <taxon>Pseudomonadati</taxon>
        <taxon>Bacteroidota</taxon>
        <taxon>Sphingobacteriia</taxon>
        <taxon>Sphingobacteriales</taxon>
        <taxon>Sphingobacteriaceae</taxon>
        <taxon>Pedobacter</taxon>
    </lineage>
</organism>
<dbReference type="GO" id="GO:0003677">
    <property type="term" value="F:DNA binding"/>
    <property type="evidence" value="ECO:0007669"/>
    <property type="project" value="InterPro"/>
</dbReference>
<evidence type="ECO:0000259" key="3">
    <source>
        <dbReference type="PROSITE" id="PS50930"/>
    </source>
</evidence>